<evidence type="ECO:0000256" key="2">
    <source>
        <dbReference type="ARBA" id="ARBA00022473"/>
    </source>
</evidence>
<dbReference type="AlphaFoldDB" id="A0A672JA14"/>
<dbReference type="FunCoup" id="A0A672JA14">
    <property type="interactions" value="10"/>
</dbReference>
<evidence type="ECO:0000256" key="12">
    <source>
        <dbReference type="ARBA" id="ARBA00023242"/>
    </source>
</evidence>
<feature type="domain" description="C2H2-type" evidence="17">
    <location>
        <begin position="228"/>
        <end position="255"/>
    </location>
</feature>
<keyword evidence="10" id="KW-0238">DNA-binding</keyword>
<dbReference type="PROSITE" id="PS00028">
    <property type="entry name" value="ZINC_FINGER_C2H2_1"/>
    <property type="match status" value="4"/>
</dbReference>
<keyword evidence="4" id="KW-0677">Repeat</keyword>
<evidence type="ECO:0000259" key="17">
    <source>
        <dbReference type="PROSITE" id="PS50157"/>
    </source>
</evidence>
<dbReference type="PROSITE" id="PS50157">
    <property type="entry name" value="ZINC_FINGER_C2H2_2"/>
    <property type="match status" value="4"/>
</dbReference>
<keyword evidence="11" id="KW-0804">Transcription</keyword>
<reference evidence="18" key="2">
    <citation type="submission" date="2025-08" db="UniProtKB">
        <authorList>
            <consortium name="Ensembl"/>
        </authorList>
    </citation>
    <scope>IDENTIFICATION</scope>
</reference>
<feature type="region of interest" description="Disordered" evidence="16">
    <location>
        <begin position="283"/>
        <end position="306"/>
    </location>
</feature>
<comment type="similarity">
    <text evidence="13">Belongs to the INSM1 family.</text>
</comment>
<evidence type="ECO:0000256" key="5">
    <source>
        <dbReference type="ARBA" id="ARBA00022771"/>
    </source>
</evidence>
<dbReference type="PANTHER" id="PTHR15065">
    <property type="entry name" value="INSULINOMA-ASSOCIATED 1"/>
    <property type="match status" value="1"/>
</dbReference>
<dbReference type="GO" id="GO:0017053">
    <property type="term" value="C:transcription repressor complex"/>
    <property type="evidence" value="ECO:0007669"/>
    <property type="project" value="TreeGrafter"/>
</dbReference>
<dbReference type="PANTHER" id="PTHR15065:SF5">
    <property type="entry name" value="INSULINOMA-ASSOCIATED PROTEIN 1"/>
    <property type="match status" value="1"/>
</dbReference>
<name>A0A672JA14_SALFA</name>
<keyword evidence="19" id="KW-1185">Reference proteome</keyword>
<dbReference type="InParanoid" id="A0A672JA14"/>
<dbReference type="InterPro" id="IPR013087">
    <property type="entry name" value="Znf_C2H2_type"/>
</dbReference>
<proteinExistence type="inferred from homology"/>
<keyword evidence="7" id="KW-0862">Zinc</keyword>
<sequence length="416" mass="45564">MPKGFLVKRNKKSAHVSYRTRSDEDDLQEPPTPAAFPDRASASPDFGAADAPVPRLEKPAQFGNPEAVCQALYSPTRPISKEHDRGYFERSFNLGSPISAESFPTPASLSGLDHLLYAPVDLKIGTSNSSRSGTTTTSSSSSSTERKSKPASKKPKAIRKLNFEDEVTTSPVLGLKIKEGPVEVKPRAQTSGGNKPLGEFVCQLCKEAYADPFSLAQHKCSRIVRVEYRCPECDKMFSCPANLASHRRWHKPRATGAPAVPAAQGIKPDMAKLPPLGVKALTDEAKDTSDRDTPSPGLSESGSEDGSYDCQFCGKRFKRQAYLRKHIMGHQEASNQSPLNLSPVDRLLCPVCGESFTSRAGQERHLRLMHSSQIYPCKYCPATLYSSPGLTRHINKCHPSENRQVILLQMPVRPAC</sequence>
<dbReference type="InterPro" id="IPR042972">
    <property type="entry name" value="INSM1/2"/>
</dbReference>
<evidence type="ECO:0000256" key="15">
    <source>
        <dbReference type="PROSITE-ProRule" id="PRU00042"/>
    </source>
</evidence>
<evidence type="ECO:0000256" key="1">
    <source>
        <dbReference type="ARBA" id="ARBA00004123"/>
    </source>
</evidence>
<evidence type="ECO:0000256" key="10">
    <source>
        <dbReference type="ARBA" id="ARBA00023125"/>
    </source>
</evidence>
<dbReference type="InterPro" id="IPR036236">
    <property type="entry name" value="Znf_C2H2_sf"/>
</dbReference>
<keyword evidence="5 15" id="KW-0863">Zinc-finger</keyword>
<feature type="domain" description="C2H2-type" evidence="17">
    <location>
        <begin position="347"/>
        <end position="375"/>
    </location>
</feature>
<reference evidence="18" key="3">
    <citation type="submission" date="2025-09" db="UniProtKB">
        <authorList>
            <consortium name="Ensembl"/>
        </authorList>
    </citation>
    <scope>IDENTIFICATION</scope>
</reference>
<evidence type="ECO:0000313" key="18">
    <source>
        <dbReference type="Ensembl" id="ENSSFAP00005051001.1"/>
    </source>
</evidence>
<feature type="domain" description="C2H2-type" evidence="17">
    <location>
        <begin position="308"/>
        <end position="335"/>
    </location>
</feature>
<evidence type="ECO:0000256" key="3">
    <source>
        <dbReference type="ARBA" id="ARBA00022723"/>
    </source>
</evidence>
<evidence type="ECO:0000313" key="19">
    <source>
        <dbReference type="Proteomes" id="UP000472267"/>
    </source>
</evidence>
<feature type="compositionally biased region" description="Basic residues" evidence="16">
    <location>
        <begin position="1"/>
        <end position="14"/>
    </location>
</feature>
<feature type="domain" description="C2H2-type" evidence="17">
    <location>
        <begin position="375"/>
        <end position="403"/>
    </location>
</feature>
<dbReference type="GO" id="GO:0000978">
    <property type="term" value="F:RNA polymerase II cis-regulatory region sequence-specific DNA binding"/>
    <property type="evidence" value="ECO:0007669"/>
    <property type="project" value="TreeGrafter"/>
</dbReference>
<dbReference type="GO" id="GO:0008270">
    <property type="term" value="F:zinc ion binding"/>
    <property type="evidence" value="ECO:0007669"/>
    <property type="project" value="UniProtKB-KW"/>
</dbReference>
<reference evidence="18" key="1">
    <citation type="submission" date="2019-06" db="EMBL/GenBank/DDBJ databases">
        <authorList>
            <consortium name="Wellcome Sanger Institute Data Sharing"/>
        </authorList>
    </citation>
    <scope>NUCLEOTIDE SEQUENCE [LARGE SCALE GENOMIC DNA]</scope>
</reference>
<dbReference type="Proteomes" id="UP000472267">
    <property type="component" value="Chromosome 19"/>
</dbReference>
<protein>
    <submittedName>
        <fullName evidence="18">Insulinoma-associated 1b</fullName>
    </submittedName>
</protein>
<comment type="function">
    <text evidence="14">May act as a transcriptional regulator. May play a role in neurogenesis and neuroendocrine cell differentiation during embryonic development.</text>
</comment>
<keyword evidence="6" id="KW-0221">Differentiation</keyword>
<evidence type="ECO:0000256" key="13">
    <source>
        <dbReference type="ARBA" id="ARBA00038003"/>
    </source>
</evidence>
<evidence type="ECO:0000256" key="16">
    <source>
        <dbReference type="SAM" id="MobiDB-lite"/>
    </source>
</evidence>
<dbReference type="Pfam" id="PF00096">
    <property type="entry name" value="zf-C2H2"/>
    <property type="match status" value="3"/>
</dbReference>
<dbReference type="OMA" id="REHEKHK"/>
<dbReference type="GO" id="GO:0030182">
    <property type="term" value="P:neuron differentiation"/>
    <property type="evidence" value="ECO:0007669"/>
    <property type="project" value="TreeGrafter"/>
</dbReference>
<keyword evidence="3" id="KW-0479">Metal-binding</keyword>
<dbReference type="GO" id="GO:0001227">
    <property type="term" value="F:DNA-binding transcription repressor activity, RNA polymerase II-specific"/>
    <property type="evidence" value="ECO:0007669"/>
    <property type="project" value="TreeGrafter"/>
</dbReference>
<organism evidence="18 19">
    <name type="scientific">Salarias fasciatus</name>
    <name type="common">Jewelled blenny</name>
    <name type="synonym">Blennius fasciatus</name>
    <dbReference type="NCBI Taxonomy" id="181472"/>
    <lineage>
        <taxon>Eukaryota</taxon>
        <taxon>Metazoa</taxon>
        <taxon>Chordata</taxon>
        <taxon>Craniata</taxon>
        <taxon>Vertebrata</taxon>
        <taxon>Euteleostomi</taxon>
        <taxon>Actinopterygii</taxon>
        <taxon>Neopterygii</taxon>
        <taxon>Teleostei</taxon>
        <taxon>Neoteleostei</taxon>
        <taxon>Acanthomorphata</taxon>
        <taxon>Ovalentaria</taxon>
        <taxon>Blenniimorphae</taxon>
        <taxon>Blenniiformes</taxon>
        <taxon>Blennioidei</taxon>
        <taxon>Blenniidae</taxon>
        <taxon>Salariinae</taxon>
        <taxon>Salarias</taxon>
    </lineage>
</organism>
<evidence type="ECO:0000256" key="6">
    <source>
        <dbReference type="ARBA" id="ARBA00022782"/>
    </source>
</evidence>
<dbReference type="Gene3D" id="3.30.160.60">
    <property type="entry name" value="Classic Zinc Finger"/>
    <property type="match status" value="3"/>
</dbReference>
<dbReference type="Ensembl" id="ENSSFAT00005052644.1">
    <property type="protein sequence ID" value="ENSSFAP00005051001.1"/>
    <property type="gene ID" value="ENSSFAG00005024559.1"/>
</dbReference>
<evidence type="ECO:0000256" key="14">
    <source>
        <dbReference type="ARBA" id="ARBA00058195"/>
    </source>
</evidence>
<feature type="region of interest" description="Disordered" evidence="16">
    <location>
        <begin position="124"/>
        <end position="160"/>
    </location>
</feature>
<gene>
    <name evidence="18" type="primary">insm1b</name>
</gene>
<accession>A0A672JA14</accession>
<dbReference type="GO" id="GO:0010564">
    <property type="term" value="P:regulation of cell cycle process"/>
    <property type="evidence" value="ECO:0007669"/>
    <property type="project" value="TreeGrafter"/>
</dbReference>
<dbReference type="SUPFAM" id="SSF57667">
    <property type="entry name" value="beta-beta-alpha zinc fingers"/>
    <property type="match status" value="3"/>
</dbReference>
<keyword evidence="2" id="KW-0217">Developmental protein</keyword>
<feature type="region of interest" description="Disordered" evidence="16">
    <location>
        <begin position="1"/>
        <end position="60"/>
    </location>
</feature>
<feature type="compositionally biased region" description="Low complexity" evidence="16">
    <location>
        <begin position="126"/>
        <end position="143"/>
    </location>
</feature>
<evidence type="ECO:0000256" key="4">
    <source>
        <dbReference type="ARBA" id="ARBA00022737"/>
    </source>
</evidence>
<dbReference type="FunFam" id="3.30.160.60:FF:000145">
    <property type="entry name" value="Zinc finger protein 574"/>
    <property type="match status" value="1"/>
</dbReference>
<feature type="compositionally biased region" description="Basic and acidic residues" evidence="16">
    <location>
        <begin position="283"/>
        <end position="293"/>
    </location>
</feature>
<dbReference type="SMART" id="SM00355">
    <property type="entry name" value="ZnF_C2H2"/>
    <property type="match status" value="5"/>
</dbReference>
<keyword evidence="8" id="KW-0524">Neurogenesis</keyword>
<evidence type="ECO:0000256" key="7">
    <source>
        <dbReference type="ARBA" id="ARBA00022833"/>
    </source>
</evidence>
<feature type="compositionally biased region" description="Basic residues" evidence="16">
    <location>
        <begin position="149"/>
        <end position="159"/>
    </location>
</feature>
<evidence type="ECO:0000256" key="8">
    <source>
        <dbReference type="ARBA" id="ARBA00022902"/>
    </source>
</evidence>
<evidence type="ECO:0000256" key="11">
    <source>
        <dbReference type="ARBA" id="ARBA00023163"/>
    </source>
</evidence>
<dbReference type="GO" id="GO:0005634">
    <property type="term" value="C:nucleus"/>
    <property type="evidence" value="ECO:0007669"/>
    <property type="project" value="UniProtKB-SubCell"/>
</dbReference>
<comment type="subcellular location">
    <subcellularLocation>
        <location evidence="1">Nucleus</location>
    </subcellularLocation>
</comment>
<keyword evidence="9" id="KW-0805">Transcription regulation</keyword>
<dbReference type="FunFam" id="3.30.160.60:FF:000488">
    <property type="entry name" value="Insulinoma-associated protein 2"/>
    <property type="match status" value="1"/>
</dbReference>
<keyword evidence="12" id="KW-0539">Nucleus</keyword>
<evidence type="ECO:0000256" key="9">
    <source>
        <dbReference type="ARBA" id="ARBA00023015"/>
    </source>
</evidence>